<evidence type="ECO:0000256" key="9">
    <source>
        <dbReference type="ARBA" id="ARBA00023014"/>
    </source>
</evidence>
<dbReference type="PROSITE" id="PS51449">
    <property type="entry name" value="MTTASE_N"/>
    <property type="match status" value="1"/>
</dbReference>
<name>A0A8D5ZGP5_9CREN</name>
<dbReference type="FunFam" id="3.40.50.12160:FF:000003">
    <property type="entry name" value="CDK5 regulatory subunit-associated protein 1"/>
    <property type="match status" value="1"/>
</dbReference>
<dbReference type="InterPro" id="IPR007197">
    <property type="entry name" value="rSAM"/>
</dbReference>
<evidence type="ECO:0000256" key="5">
    <source>
        <dbReference type="ARBA" id="ARBA00022691"/>
    </source>
</evidence>
<dbReference type="NCBIfam" id="TIGR01578">
    <property type="entry name" value="MiaB-like-B"/>
    <property type="match status" value="1"/>
</dbReference>
<evidence type="ECO:0000259" key="14">
    <source>
        <dbReference type="PROSITE" id="PS51918"/>
    </source>
</evidence>
<dbReference type="Gene3D" id="3.40.50.12160">
    <property type="entry name" value="Methylthiotransferase, N-terminal domain"/>
    <property type="match status" value="1"/>
</dbReference>
<evidence type="ECO:0000256" key="3">
    <source>
        <dbReference type="ARBA" id="ARBA00022485"/>
    </source>
</evidence>
<protein>
    <recommendedName>
        <fullName evidence="11">tRNA-t(6)A37 methylthiotransferase</fullName>
        <ecNumber evidence="11">2.8.4.5</ecNumber>
    </recommendedName>
</protein>
<dbReference type="SFLD" id="SFLDS00029">
    <property type="entry name" value="Radical_SAM"/>
    <property type="match status" value="1"/>
</dbReference>
<dbReference type="CDD" id="cd01335">
    <property type="entry name" value="Radical_SAM"/>
    <property type="match status" value="1"/>
</dbReference>
<dbReference type="SMART" id="SM00729">
    <property type="entry name" value="Elp3"/>
    <property type="match status" value="1"/>
</dbReference>
<evidence type="ECO:0000256" key="4">
    <source>
        <dbReference type="ARBA" id="ARBA00022679"/>
    </source>
</evidence>
<dbReference type="InterPro" id="IPR002792">
    <property type="entry name" value="TRAM_dom"/>
</dbReference>
<dbReference type="AlphaFoldDB" id="A0A8D5ZGP5"/>
<dbReference type="SFLD" id="SFLDG01082">
    <property type="entry name" value="B12-binding_domain_containing"/>
    <property type="match status" value="1"/>
</dbReference>
<keyword evidence="9 11" id="KW-0411">Iron-sulfur</keyword>
<proteinExistence type="inferred from homology"/>
<evidence type="ECO:0000256" key="8">
    <source>
        <dbReference type="ARBA" id="ARBA00023004"/>
    </source>
</evidence>
<evidence type="ECO:0000256" key="2">
    <source>
        <dbReference type="ARBA" id="ARBA00008616"/>
    </source>
</evidence>
<dbReference type="Gene3D" id="3.80.30.20">
    <property type="entry name" value="tm_1862 like domain"/>
    <property type="match status" value="1"/>
</dbReference>
<accession>A0A8D5ZGP5</accession>
<dbReference type="PANTHER" id="PTHR11918">
    <property type="entry name" value="RADICAL SAM PROTEINS"/>
    <property type="match status" value="1"/>
</dbReference>
<keyword evidence="6 11" id="KW-0819">tRNA processing</keyword>
<dbReference type="SUPFAM" id="SSF102114">
    <property type="entry name" value="Radical SAM enzymes"/>
    <property type="match status" value="1"/>
</dbReference>
<evidence type="ECO:0000256" key="11">
    <source>
        <dbReference type="RuleBase" id="RU368081"/>
    </source>
</evidence>
<dbReference type="InterPro" id="IPR013848">
    <property type="entry name" value="Methylthiotransferase_N"/>
</dbReference>
<evidence type="ECO:0000313" key="15">
    <source>
        <dbReference type="EMBL" id="BCU69014.1"/>
    </source>
</evidence>
<dbReference type="GO" id="GO:0035598">
    <property type="term" value="F:tRNA (N(6)-L-threonylcarbamoyladenosine(37)-C(2))-methylthiotransferase activity"/>
    <property type="evidence" value="ECO:0007669"/>
    <property type="project" value="UniProtKB-UniRule"/>
</dbReference>
<organism evidence="15 16">
    <name type="scientific">Stygiolobus caldivivus</name>
    <dbReference type="NCBI Taxonomy" id="2824673"/>
    <lineage>
        <taxon>Archaea</taxon>
        <taxon>Thermoproteota</taxon>
        <taxon>Thermoprotei</taxon>
        <taxon>Sulfolobales</taxon>
        <taxon>Sulfolobaceae</taxon>
        <taxon>Stygiolobus</taxon>
    </lineage>
</organism>
<evidence type="ECO:0000259" key="12">
    <source>
        <dbReference type="PROSITE" id="PS50926"/>
    </source>
</evidence>
<keyword evidence="16" id="KW-1185">Reference proteome</keyword>
<dbReference type="FunFam" id="3.80.30.20:FF:000002">
    <property type="entry name" value="threonylcarbamoyladenosine tRNA methylthiotransferase isoform X2"/>
    <property type="match status" value="1"/>
</dbReference>
<dbReference type="PANTHER" id="PTHR11918:SF45">
    <property type="entry name" value="THREONYLCARBAMOYLADENOSINE TRNA METHYLTHIOTRANSFERASE"/>
    <property type="match status" value="1"/>
</dbReference>
<keyword evidence="7 11" id="KW-0479">Metal-binding</keyword>
<dbReference type="EMBL" id="AP024597">
    <property type="protein sequence ID" value="BCU69014.1"/>
    <property type="molecule type" value="Genomic_DNA"/>
</dbReference>
<evidence type="ECO:0000313" key="16">
    <source>
        <dbReference type="Proteomes" id="UP000825123"/>
    </source>
</evidence>
<dbReference type="NCBIfam" id="TIGR00089">
    <property type="entry name" value="MiaB/RimO family radical SAM methylthiotransferase"/>
    <property type="match status" value="1"/>
</dbReference>
<gene>
    <name evidence="15" type="ORF">KN1_03110</name>
</gene>
<comment type="similarity">
    <text evidence="2 11">Belongs to the methylthiotransferase family. CDKAL1 subfamily.</text>
</comment>
<dbReference type="KEGG" id="csty:KN1_03110"/>
<dbReference type="PROSITE" id="PS51918">
    <property type="entry name" value="RADICAL_SAM"/>
    <property type="match status" value="1"/>
</dbReference>
<evidence type="ECO:0000256" key="7">
    <source>
        <dbReference type="ARBA" id="ARBA00022723"/>
    </source>
</evidence>
<dbReference type="InterPro" id="IPR038135">
    <property type="entry name" value="Methylthiotransferase_N_sf"/>
</dbReference>
<keyword evidence="5 11" id="KW-0949">S-adenosyl-L-methionine</keyword>
<dbReference type="SFLD" id="SFLDG01061">
    <property type="entry name" value="methylthiotransferase"/>
    <property type="match status" value="1"/>
</dbReference>
<reference evidence="15 16" key="1">
    <citation type="submission" date="2021-04" db="EMBL/GenBank/DDBJ databases">
        <title>Complete genome sequence of Stygiolobus sp. KN-1.</title>
        <authorList>
            <person name="Nakamura K."/>
            <person name="Sakai H."/>
            <person name="Kurosawa N."/>
        </authorList>
    </citation>
    <scope>NUCLEOTIDE SEQUENCE [LARGE SCALE GENOMIC DNA]</scope>
    <source>
        <strain evidence="15 16">KN-1</strain>
    </source>
</reference>
<keyword evidence="3 11" id="KW-0004">4Fe-4S</keyword>
<dbReference type="Proteomes" id="UP000825123">
    <property type="component" value="Chromosome"/>
</dbReference>
<dbReference type="InterPro" id="IPR005839">
    <property type="entry name" value="Methylthiotransferase"/>
</dbReference>
<dbReference type="EC" id="2.8.4.5" evidence="11"/>
<sequence length="428" mass="48284">MRVYIETYGCALNKGDTYIMMSMLSERGHEIVKDAEDADVIVLNTCAVRLETEERMKQRIRELKKSNKKLVVAGCLAGAEPATVMSIAPEASLLGPQTVEKITEVVESKERKIYLEGEKPLFTPKVFEGRIAIIPIADGCAGDCSFCITKLARRKLRSYPPHLIVEAVREAVKKGAVEVELTAQDSAAYGLDLGGIRLSDLVNKVVEIEGDFMIRIGMMTPEQAMRSLDELIEVLKNNKVFKFIHLPVQSGDDRVLRLMNRKYSVDEYKEMVMEIRSKIPVINVTTDIIVGHPGEDEEAFNNTLQLMRELKFERIHLAMYSIRPNTRSASMKQVPDPVKKARMQEANKLYEELAYEVHKEYVGSISNVITTEMGRKGSVIGRTLNYIPVVIRDSVELGKRVDVKVTEASFFDLRGHLLYPQVVRNSML</sequence>
<comment type="function">
    <text evidence="1 11">Catalyzes the methylthiolation of N6-threonylcarbamoyladenosine (t(6)A), leading to the formation of 2-methylthio-N6-threonylcarbamoyladenosine (ms(2)t(6)A) at position 37 in tRNAs that read codons beginning with adenine.</text>
</comment>
<dbReference type="Pfam" id="PF01938">
    <property type="entry name" value="TRAM"/>
    <property type="match status" value="1"/>
</dbReference>
<dbReference type="InterPro" id="IPR006638">
    <property type="entry name" value="Elp3/MiaA/NifB-like_rSAM"/>
</dbReference>
<dbReference type="InterPro" id="IPR023404">
    <property type="entry name" value="rSAM_horseshoe"/>
</dbReference>
<dbReference type="InterPro" id="IPR006466">
    <property type="entry name" value="MiaB-like_arc_euk"/>
</dbReference>
<dbReference type="GO" id="GO:0046872">
    <property type="term" value="F:metal ion binding"/>
    <property type="evidence" value="ECO:0007669"/>
    <property type="project" value="UniProtKB-UniRule"/>
</dbReference>
<dbReference type="Pfam" id="PF00919">
    <property type="entry name" value="UPF0004"/>
    <property type="match status" value="1"/>
</dbReference>
<dbReference type="PROSITE" id="PS50926">
    <property type="entry name" value="TRAM"/>
    <property type="match status" value="1"/>
</dbReference>
<evidence type="ECO:0000259" key="13">
    <source>
        <dbReference type="PROSITE" id="PS51449"/>
    </source>
</evidence>
<evidence type="ECO:0000256" key="10">
    <source>
        <dbReference type="ARBA" id="ARBA00051661"/>
    </source>
</evidence>
<comment type="catalytic activity">
    <reaction evidence="10 11">
        <text>N(6)-L-threonylcarbamoyladenosine(37) in tRNA + (sulfur carrier)-SH + AH2 + 2 S-adenosyl-L-methionine = 2-methylsulfanyl-N(6)-L-threonylcarbamoyladenosine(37) in tRNA + (sulfur carrier)-H + 5'-deoxyadenosine + L-methionine + A + S-adenosyl-L-homocysteine + 2 H(+)</text>
        <dbReference type="Rhea" id="RHEA:37075"/>
        <dbReference type="Rhea" id="RHEA-COMP:10163"/>
        <dbReference type="Rhea" id="RHEA-COMP:11092"/>
        <dbReference type="Rhea" id="RHEA-COMP:14737"/>
        <dbReference type="Rhea" id="RHEA-COMP:14739"/>
        <dbReference type="ChEBI" id="CHEBI:13193"/>
        <dbReference type="ChEBI" id="CHEBI:15378"/>
        <dbReference type="ChEBI" id="CHEBI:17319"/>
        <dbReference type="ChEBI" id="CHEBI:17499"/>
        <dbReference type="ChEBI" id="CHEBI:29917"/>
        <dbReference type="ChEBI" id="CHEBI:57844"/>
        <dbReference type="ChEBI" id="CHEBI:57856"/>
        <dbReference type="ChEBI" id="CHEBI:59789"/>
        <dbReference type="ChEBI" id="CHEBI:64428"/>
        <dbReference type="ChEBI" id="CHEBI:74418"/>
        <dbReference type="ChEBI" id="CHEBI:74420"/>
        <dbReference type="EC" id="2.8.4.5"/>
    </reaction>
</comment>
<comment type="cofactor">
    <cofactor evidence="11">
        <name>[4Fe-4S] cluster</name>
        <dbReference type="ChEBI" id="CHEBI:49883"/>
    </cofactor>
    <text evidence="11">Binds 1 or 2 [4Fe-4S] cluster. One cluster is coordinated with 3 cysteines and an exchangeable S-adenosyl-L-methionine.</text>
</comment>
<feature type="domain" description="Radical SAM core" evidence="14">
    <location>
        <begin position="126"/>
        <end position="356"/>
    </location>
</feature>
<feature type="domain" description="TRAM" evidence="12">
    <location>
        <begin position="359"/>
        <end position="419"/>
    </location>
</feature>
<feature type="domain" description="MTTase N-terminal" evidence="13">
    <location>
        <begin position="1"/>
        <end position="111"/>
    </location>
</feature>
<dbReference type="Pfam" id="PF04055">
    <property type="entry name" value="Radical_SAM"/>
    <property type="match status" value="1"/>
</dbReference>
<keyword evidence="8 11" id="KW-0408">Iron</keyword>
<evidence type="ECO:0000256" key="1">
    <source>
        <dbReference type="ARBA" id="ARBA00002399"/>
    </source>
</evidence>
<dbReference type="GO" id="GO:0051539">
    <property type="term" value="F:4 iron, 4 sulfur cluster binding"/>
    <property type="evidence" value="ECO:0007669"/>
    <property type="project" value="UniProtKB-UniRule"/>
</dbReference>
<keyword evidence="4 11" id="KW-0808">Transferase</keyword>
<dbReference type="InterPro" id="IPR058240">
    <property type="entry name" value="rSAM_sf"/>
</dbReference>
<evidence type="ECO:0000256" key="6">
    <source>
        <dbReference type="ARBA" id="ARBA00022694"/>
    </source>
</evidence>